<dbReference type="PANTHER" id="PTHR32309:SF13">
    <property type="entry name" value="FERRIC ENTEROBACTIN TRANSPORT PROTEIN FEPE"/>
    <property type="match status" value="1"/>
</dbReference>
<dbReference type="Pfam" id="PF02706">
    <property type="entry name" value="Wzz"/>
    <property type="match status" value="1"/>
</dbReference>
<reference evidence="10" key="1">
    <citation type="journal article" date="2019" name="Int. J. Syst. Evol. Microbiol.">
        <title>The Global Catalogue of Microorganisms (GCM) 10K type strain sequencing project: providing services to taxonomists for standard genome sequencing and annotation.</title>
        <authorList>
            <consortium name="The Broad Institute Genomics Platform"/>
            <consortium name="The Broad Institute Genome Sequencing Center for Infectious Disease"/>
            <person name="Wu L."/>
            <person name="Ma J."/>
        </authorList>
    </citation>
    <scope>NUCLEOTIDE SEQUENCE [LARGE SCALE GENOMIC DNA]</scope>
    <source>
        <strain evidence="10">CCM 4481</strain>
    </source>
</reference>
<keyword evidence="5 7" id="KW-0472">Membrane</keyword>
<feature type="transmembrane region" description="Helical" evidence="7">
    <location>
        <begin position="248"/>
        <end position="271"/>
    </location>
</feature>
<evidence type="ECO:0000256" key="4">
    <source>
        <dbReference type="ARBA" id="ARBA00022989"/>
    </source>
</evidence>
<comment type="subcellular location">
    <subcellularLocation>
        <location evidence="1">Cell membrane</location>
        <topology evidence="1">Multi-pass membrane protein</topology>
    </subcellularLocation>
</comment>
<evidence type="ECO:0000256" key="6">
    <source>
        <dbReference type="SAM" id="Coils"/>
    </source>
</evidence>
<organism evidence="9 10">
    <name type="scientific">Dyella halodurans</name>
    <dbReference type="NCBI Taxonomy" id="1920171"/>
    <lineage>
        <taxon>Bacteria</taxon>
        <taxon>Pseudomonadati</taxon>
        <taxon>Pseudomonadota</taxon>
        <taxon>Gammaproteobacteria</taxon>
        <taxon>Lysobacterales</taxon>
        <taxon>Rhodanobacteraceae</taxon>
        <taxon>Dyella</taxon>
    </lineage>
</organism>
<evidence type="ECO:0000256" key="5">
    <source>
        <dbReference type="ARBA" id="ARBA00023136"/>
    </source>
</evidence>
<feature type="transmembrane region" description="Helical" evidence="7">
    <location>
        <begin position="20"/>
        <end position="40"/>
    </location>
</feature>
<dbReference type="PANTHER" id="PTHR32309">
    <property type="entry name" value="TYROSINE-PROTEIN KINASE"/>
    <property type="match status" value="1"/>
</dbReference>
<keyword evidence="2" id="KW-1003">Cell membrane</keyword>
<keyword evidence="4 7" id="KW-1133">Transmembrane helix</keyword>
<dbReference type="InterPro" id="IPR003856">
    <property type="entry name" value="LPS_length_determ_N"/>
</dbReference>
<name>A0ABV9C4K9_9GAMM</name>
<sequence>MERDEIYLVDMWRILVREWKWWLAMVVLVLAATFAFMHLARRQWEATAWIQIAQVGQVPQGQDPKVEPLQRVAERLQTKAFQDEVIHSLGLPVDSREAGLYRRSLKVDQVQYAGALVRLTVRADSAQQARQFAEATVAQLRIVHQGLEATTLALARARLDEVQADLKDALAERDRLLQIAGRGEAGDKSGQASSLAGVLVASRGEEIRNLQTTRSDLLTRLSAGYTYETSLLWPVYVPAGPIFPNPGLFWGVGILAAMGLGAFAAVARNALRRSYEMRAVRERAFNQSHP</sequence>
<dbReference type="RefSeq" id="WP_266150142.1">
    <property type="nucleotide sequence ID" value="NZ_CP064028.1"/>
</dbReference>
<dbReference type="InterPro" id="IPR050445">
    <property type="entry name" value="Bact_polysacc_biosynth/exp"/>
</dbReference>
<accession>A0ABV9C4K9</accession>
<feature type="domain" description="Polysaccharide chain length determinant N-terminal" evidence="8">
    <location>
        <begin position="4"/>
        <end position="87"/>
    </location>
</feature>
<evidence type="ECO:0000256" key="2">
    <source>
        <dbReference type="ARBA" id="ARBA00022475"/>
    </source>
</evidence>
<evidence type="ECO:0000256" key="3">
    <source>
        <dbReference type="ARBA" id="ARBA00022692"/>
    </source>
</evidence>
<comment type="caution">
    <text evidence="9">The sequence shown here is derived from an EMBL/GenBank/DDBJ whole genome shotgun (WGS) entry which is preliminary data.</text>
</comment>
<keyword evidence="6" id="KW-0175">Coiled coil</keyword>
<keyword evidence="3 7" id="KW-0812">Transmembrane</keyword>
<dbReference type="Proteomes" id="UP001595961">
    <property type="component" value="Unassembled WGS sequence"/>
</dbReference>
<evidence type="ECO:0000259" key="8">
    <source>
        <dbReference type="Pfam" id="PF02706"/>
    </source>
</evidence>
<evidence type="ECO:0000256" key="7">
    <source>
        <dbReference type="SAM" id="Phobius"/>
    </source>
</evidence>
<feature type="coiled-coil region" evidence="6">
    <location>
        <begin position="152"/>
        <end position="179"/>
    </location>
</feature>
<keyword evidence="10" id="KW-1185">Reference proteome</keyword>
<protein>
    <submittedName>
        <fullName evidence="9">Wzz/FepE/Etk N-terminal domain-containing protein</fullName>
    </submittedName>
</protein>
<evidence type="ECO:0000313" key="10">
    <source>
        <dbReference type="Proteomes" id="UP001595961"/>
    </source>
</evidence>
<evidence type="ECO:0000313" key="9">
    <source>
        <dbReference type="EMBL" id="MFC4527464.1"/>
    </source>
</evidence>
<evidence type="ECO:0000256" key="1">
    <source>
        <dbReference type="ARBA" id="ARBA00004651"/>
    </source>
</evidence>
<proteinExistence type="predicted"/>
<gene>
    <name evidence="9" type="ORF">ACFO5W_12540</name>
</gene>
<dbReference type="EMBL" id="JBHSGA010000017">
    <property type="protein sequence ID" value="MFC4527464.1"/>
    <property type="molecule type" value="Genomic_DNA"/>
</dbReference>